<dbReference type="OrthoDB" id="6386497at2"/>
<dbReference type="PROSITE" id="PS50943">
    <property type="entry name" value="HTH_CROC1"/>
    <property type="match status" value="1"/>
</dbReference>
<name>A0A1H9ZJK5_9GAMM</name>
<reference evidence="4" key="1">
    <citation type="submission" date="2016-10" db="EMBL/GenBank/DDBJ databases">
        <authorList>
            <person name="Varghese N."/>
            <person name="Submissions S."/>
        </authorList>
    </citation>
    <scope>NUCLEOTIDE SEQUENCE [LARGE SCALE GENOMIC DNA]</scope>
    <source>
        <strain evidence="4">DSM 18579</strain>
    </source>
</reference>
<dbReference type="SUPFAM" id="SSF47413">
    <property type="entry name" value="lambda repressor-like DNA-binding domains"/>
    <property type="match status" value="1"/>
</dbReference>
<dbReference type="GO" id="GO:0003677">
    <property type="term" value="F:DNA binding"/>
    <property type="evidence" value="ECO:0007669"/>
    <property type="project" value="InterPro"/>
</dbReference>
<dbReference type="Pfam" id="PF01381">
    <property type="entry name" value="HTH_3"/>
    <property type="match status" value="1"/>
</dbReference>
<dbReference type="InterPro" id="IPR010982">
    <property type="entry name" value="Lambda_DNA-bd_dom_sf"/>
</dbReference>
<evidence type="ECO:0000256" key="1">
    <source>
        <dbReference type="SAM" id="MobiDB-lite"/>
    </source>
</evidence>
<organism evidence="3 4">
    <name type="scientific">Thorsellia anophelis DSM 18579</name>
    <dbReference type="NCBI Taxonomy" id="1123402"/>
    <lineage>
        <taxon>Bacteria</taxon>
        <taxon>Pseudomonadati</taxon>
        <taxon>Pseudomonadota</taxon>
        <taxon>Gammaproteobacteria</taxon>
        <taxon>Enterobacterales</taxon>
        <taxon>Thorselliaceae</taxon>
        <taxon>Thorsellia</taxon>
    </lineage>
</organism>
<sequence>MSYVIEEILESLREARIRKGYSQRELSARTGIPQSHISKIESGSVDVRVSSLIVIARVLDTELFLIPKKLVPALTSIVRSHSDTEYDNRQISPAYTLDEHLDD</sequence>
<dbReference type="Gene3D" id="1.10.260.40">
    <property type="entry name" value="lambda repressor-like DNA-binding domains"/>
    <property type="match status" value="1"/>
</dbReference>
<evidence type="ECO:0000313" key="3">
    <source>
        <dbReference type="EMBL" id="SES80992.1"/>
    </source>
</evidence>
<dbReference type="SMART" id="SM00530">
    <property type="entry name" value="HTH_XRE"/>
    <property type="match status" value="1"/>
</dbReference>
<evidence type="ECO:0000259" key="2">
    <source>
        <dbReference type="PROSITE" id="PS50943"/>
    </source>
</evidence>
<dbReference type="STRING" id="1123402.SAMN02583745_00597"/>
<gene>
    <name evidence="3" type="ORF">SAMN02583745_00597</name>
</gene>
<dbReference type="AlphaFoldDB" id="A0A1H9ZJK5"/>
<keyword evidence="4" id="KW-1185">Reference proteome</keyword>
<proteinExistence type="predicted"/>
<dbReference type="RefSeq" id="WP_093317693.1">
    <property type="nucleotide sequence ID" value="NZ_FOHV01000003.1"/>
</dbReference>
<accession>A0A1H9ZJK5</accession>
<dbReference type="InterPro" id="IPR001387">
    <property type="entry name" value="Cro/C1-type_HTH"/>
</dbReference>
<feature type="domain" description="HTH cro/C1-type" evidence="2">
    <location>
        <begin position="12"/>
        <end position="66"/>
    </location>
</feature>
<dbReference type="Proteomes" id="UP000242642">
    <property type="component" value="Unassembled WGS sequence"/>
</dbReference>
<protein>
    <submittedName>
        <fullName evidence="3">Helix-turn-helix</fullName>
    </submittedName>
</protein>
<evidence type="ECO:0000313" key="4">
    <source>
        <dbReference type="Proteomes" id="UP000242642"/>
    </source>
</evidence>
<dbReference type="CDD" id="cd00093">
    <property type="entry name" value="HTH_XRE"/>
    <property type="match status" value="1"/>
</dbReference>
<feature type="region of interest" description="Disordered" evidence="1">
    <location>
        <begin position="81"/>
        <end position="103"/>
    </location>
</feature>
<dbReference type="EMBL" id="FOHV01000003">
    <property type="protein sequence ID" value="SES80992.1"/>
    <property type="molecule type" value="Genomic_DNA"/>
</dbReference>